<feature type="compositionally biased region" description="Acidic residues" evidence="1">
    <location>
        <begin position="38"/>
        <end position="53"/>
    </location>
</feature>
<evidence type="ECO:0000256" key="1">
    <source>
        <dbReference type="SAM" id="MobiDB-lite"/>
    </source>
</evidence>
<feature type="region of interest" description="Disordered" evidence="1">
    <location>
        <begin position="34"/>
        <end position="64"/>
    </location>
</feature>
<evidence type="ECO:0000313" key="2">
    <source>
        <dbReference type="EMBL" id="ATW33138.1"/>
    </source>
</evidence>
<evidence type="ECO:0000313" key="3">
    <source>
        <dbReference type="Proteomes" id="UP000229055"/>
    </source>
</evidence>
<name>A0A2D3TBH6_9ENTR</name>
<sequence>MAKKTQQPDNELGDLPPELQVDAEILSVVDKISPVSDLGDDNFTDTAGDGDGDETGHNPDGETAGVAVVVTKGNTVRHDGQDYPESRTFTLSAEDAQRLIRLGVVTDVKQLRKLAWTRATPVVSVQSGT</sequence>
<reference evidence="3" key="2">
    <citation type="submission" date="2017-11" db="EMBL/GenBank/DDBJ databases">
        <title>PacBio sequencing of new strain of the secondary endosymbiont Candidatus Hamiltonella defensa.</title>
        <authorList>
            <person name="Strand M.R."/>
            <person name="Oliver K."/>
        </authorList>
    </citation>
    <scope>NUCLEOTIDE SEQUENCE [LARGE SCALE GENOMIC DNA]</scope>
    <source>
        <strain evidence="3">ZA17</strain>
    </source>
</reference>
<dbReference type="Proteomes" id="UP000229055">
    <property type="component" value="Chromosome"/>
</dbReference>
<organism evidence="2 3">
    <name type="scientific">Candidatus Williamhamiltonella defendens</name>
    <dbReference type="NCBI Taxonomy" id="138072"/>
    <lineage>
        <taxon>Bacteria</taxon>
        <taxon>Pseudomonadati</taxon>
        <taxon>Pseudomonadota</taxon>
        <taxon>Gammaproteobacteria</taxon>
        <taxon>Enterobacterales</taxon>
        <taxon>Enterobacteriaceae</taxon>
        <taxon>aphid secondary symbionts</taxon>
        <taxon>Candidatus Williamhamiltonella</taxon>
    </lineage>
</organism>
<protein>
    <submittedName>
        <fullName evidence="2">Uncharacterized protein</fullName>
    </submittedName>
</protein>
<reference evidence="3" key="1">
    <citation type="submission" date="2016-10" db="EMBL/GenBank/DDBJ databases">
        <authorList>
            <person name="Chevignon G."/>
        </authorList>
    </citation>
    <scope>NUCLEOTIDE SEQUENCE [LARGE SCALE GENOMIC DNA]</scope>
    <source>
        <strain evidence="3">ZA17</strain>
    </source>
</reference>
<proteinExistence type="predicted"/>
<dbReference type="EMBL" id="CP017613">
    <property type="protein sequence ID" value="ATW33138.1"/>
    <property type="molecule type" value="Genomic_DNA"/>
</dbReference>
<dbReference type="AlphaFoldDB" id="A0A2D3TBH6"/>
<gene>
    <name evidence="2" type="ORF">BJP43_01300</name>
</gene>
<accession>A0A2D3TBH6</accession>